<protein>
    <recommendedName>
        <fullName evidence="3">DUF1501 domain-containing protein</fullName>
    </recommendedName>
</protein>
<dbReference type="RefSeq" id="WP_145051551.1">
    <property type="nucleotide sequence ID" value="NZ_CP036433.1"/>
</dbReference>
<evidence type="ECO:0008006" key="3">
    <source>
        <dbReference type="Google" id="ProtNLM"/>
    </source>
</evidence>
<accession>A0A518DQ50</accession>
<sequence>MRRDAGCPRLDHLLSRRSFMAATGAAAAGIGLAGALPAVATAALVGKQKRVLQIYLQGGLSQLESWDPKPGTRYGGPFRAIPTSTPGTHISELLPHTAQRMHLLSIVRSINIKTGDHGQGRLFMEMGRRAGAFPYLGSVASRYLTPASAELPGYIHISGRGLNDNTSAFLGARYSQLKLTGPEAPPNLESPAGVTAEAARRQEEFRQRISARFASRGGQPALTEAFESSYSMADKLMQRQSLFEQEPTAKEKERYGEHDFGVNCLLAKRLLENGATCVKVTHHGYDTHAENFNFHLEQLGEFDRTFSMLLDDIYDAGMLDSTLVMVMSEFGRTPKINQRYGRDHWGTAWSIALGGCGIQPGAVIGSTNEEGTAVADREVDAGHLFHTYLQALGIDSYSNHDLGGRTVPMGDPAKSPIKELLA</sequence>
<keyword evidence="2" id="KW-1185">Reference proteome</keyword>
<dbReference type="InterPro" id="IPR017850">
    <property type="entry name" value="Alkaline_phosphatase_core_sf"/>
</dbReference>
<dbReference type="KEGG" id="lcre:Pla8534_17430"/>
<dbReference type="EMBL" id="CP036433">
    <property type="protein sequence ID" value="QDU93957.1"/>
    <property type="molecule type" value="Genomic_DNA"/>
</dbReference>
<organism evidence="1 2">
    <name type="scientific">Lignipirellula cremea</name>
    <dbReference type="NCBI Taxonomy" id="2528010"/>
    <lineage>
        <taxon>Bacteria</taxon>
        <taxon>Pseudomonadati</taxon>
        <taxon>Planctomycetota</taxon>
        <taxon>Planctomycetia</taxon>
        <taxon>Pirellulales</taxon>
        <taxon>Pirellulaceae</taxon>
        <taxon>Lignipirellula</taxon>
    </lineage>
</organism>
<dbReference type="InterPro" id="IPR006311">
    <property type="entry name" value="TAT_signal"/>
</dbReference>
<dbReference type="PANTHER" id="PTHR43737">
    <property type="entry name" value="BLL7424 PROTEIN"/>
    <property type="match status" value="1"/>
</dbReference>
<name>A0A518DQ50_9BACT</name>
<dbReference type="Pfam" id="PF07394">
    <property type="entry name" value="DUF1501"/>
    <property type="match status" value="1"/>
</dbReference>
<evidence type="ECO:0000313" key="2">
    <source>
        <dbReference type="Proteomes" id="UP000317648"/>
    </source>
</evidence>
<dbReference type="OrthoDB" id="127333at2"/>
<dbReference type="AlphaFoldDB" id="A0A518DQ50"/>
<dbReference type="Proteomes" id="UP000317648">
    <property type="component" value="Chromosome"/>
</dbReference>
<gene>
    <name evidence="1" type="ORF">Pla8534_17430</name>
</gene>
<dbReference type="PANTHER" id="PTHR43737:SF1">
    <property type="entry name" value="DUF1501 DOMAIN-CONTAINING PROTEIN"/>
    <property type="match status" value="1"/>
</dbReference>
<proteinExistence type="predicted"/>
<reference evidence="1 2" key="1">
    <citation type="submission" date="2019-02" db="EMBL/GenBank/DDBJ databases">
        <title>Deep-cultivation of Planctomycetes and their phenomic and genomic characterization uncovers novel biology.</title>
        <authorList>
            <person name="Wiegand S."/>
            <person name="Jogler M."/>
            <person name="Boedeker C."/>
            <person name="Pinto D."/>
            <person name="Vollmers J."/>
            <person name="Rivas-Marin E."/>
            <person name="Kohn T."/>
            <person name="Peeters S.H."/>
            <person name="Heuer A."/>
            <person name="Rast P."/>
            <person name="Oberbeckmann S."/>
            <person name="Bunk B."/>
            <person name="Jeske O."/>
            <person name="Meyerdierks A."/>
            <person name="Storesund J.E."/>
            <person name="Kallscheuer N."/>
            <person name="Luecker S."/>
            <person name="Lage O.M."/>
            <person name="Pohl T."/>
            <person name="Merkel B.J."/>
            <person name="Hornburger P."/>
            <person name="Mueller R.-W."/>
            <person name="Bruemmer F."/>
            <person name="Labrenz M."/>
            <person name="Spormann A.M."/>
            <person name="Op den Camp H."/>
            <person name="Overmann J."/>
            <person name="Amann R."/>
            <person name="Jetten M.S.M."/>
            <person name="Mascher T."/>
            <person name="Medema M.H."/>
            <person name="Devos D.P."/>
            <person name="Kaster A.-K."/>
            <person name="Ovreas L."/>
            <person name="Rohde M."/>
            <person name="Galperin M.Y."/>
            <person name="Jogler C."/>
        </authorList>
    </citation>
    <scope>NUCLEOTIDE SEQUENCE [LARGE SCALE GENOMIC DNA]</scope>
    <source>
        <strain evidence="1 2">Pla85_3_4</strain>
    </source>
</reference>
<dbReference type="SUPFAM" id="SSF53649">
    <property type="entry name" value="Alkaline phosphatase-like"/>
    <property type="match status" value="1"/>
</dbReference>
<dbReference type="InterPro" id="IPR010869">
    <property type="entry name" value="DUF1501"/>
</dbReference>
<evidence type="ECO:0000313" key="1">
    <source>
        <dbReference type="EMBL" id="QDU93957.1"/>
    </source>
</evidence>
<dbReference type="PROSITE" id="PS51318">
    <property type="entry name" value="TAT"/>
    <property type="match status" value="1"/>
</dbReference>